<gene>
    <name evidence="1" type="ordered locus">RPD_0019</name>
</gene>
<dbReference type="STRING" id="316057.RPD_0019"/>
<accession>Q13F80</accession>
<name>Q13F80_RHOPS</name>
<dbReference type="Proteomes" id="UP000001818">
    <property type="component" value="Chromosome"/>
</dbReference>
<dbReference type="KEGG" id="rpd:RPD_0019"/>
<evidence type="ECO:0000313" key="1">
    <source>
        <dbReference type="EMBL" id="ABE37259.1"/>
    </source>
</evidence>
<dbReference type="AlphaFoldDB" id="Q13F80"/>
<dbReference type="HOGENOM" id="CLU_1359529_0_0_5"/>
<proteinExistence type="predicted"/>
<dbReference type="BioCyc" id="RPAL316057:RPD_RS00100-MONOMER"/>
<dbReference type="eggNOG" id="ENOG5032BP9">
    <property type="taxonomic scope" value="Bacteria"/>
</dbReference>
<sequence>MPSEFESCPMLFTNPAQRDLFVSAKSTTAIPARHPLVRDALIQASLDPQVRSLEFVPAATVGATQVALNAIVVVRDDGRFHLDVVEARQVRDVEMEGLFLIALDDLKLVPLTLTADDITRQPRFANAKTVWAYRFHTVGIEMRMRVLSVLTEDGPLQLGCLLKRTRGPRDPAPAVMALACSDLLELDIISRPLGPATMVRSRS</sequence>
<evidence type="ECO:0000313" key="2">
    <source>
        <dbReference type="Proteomes" id="UP000001818"/>
    </source>
</evidence>
<reference evidence="1 2" key="1">
    <citation type="submission" date="2006-03" db="EMBL/GenBank/DDBJ databases">
        <title>Complete sequence of Rhodopseudomonas palustris BisB5.</title>
        <authorList>
            <consortium name="US DOE Joint Genome Institute"/>
            <person name="Copeland A."/>
            <person name="Lucas S."/>
            <person name="Lapidus A."/>
            <person name="Barry K."/>
            <person name="Detter J.C."/>
            <person name="Glavina del Rio T."/>
            <person name="Hammon N."/>
            <person name="Israni S."/>
            <person name="Dalin E."/>
            <person name="Tice H."/>
            <person name="Pitluck S."/>
            <person name="Chain P."/>
            <person name="Malfatti S."/>
            <person name="Shin M."/>
            <person name="Vergez L."/>
            <person name="Schmutz J."/>
            <person name="Larimer F."/>
            <person name="Land M."/>
            <person name="Hauser L."/>
            <person name="Pelletier D.A."/>
            <person name="Kyrpides N."/>
            <person name="Lykidis A."/>
            <person name="Oda Y."/>
            <person name="Harwood C.S."/>
            <person name="Richardson P."/>
        </authorList>
    </citation>
    <scope>NUCLEOTIDE SEQUENCE [LARGE SCALE GENOMIC DNA]</scope>
    <source>
        <strain evidence="1 2">BisB5</strain>
    </source>
</reference>
<dbReference type="EMBL" id="CP000283">
    <property type="protein sequence ID" value="ABE37259.1"/>
    <property type="molecule type" value="Genomic_DNA"/>
</dbReference>
<organism evidence="1 2">
    <name type="scientific">Rhodopseudomonas palustris (strain BisB5)</name>
    <dbReference type="NCBI Taxonomy" id="316057"/>
    <lineage>
        <taxon>Bacteria</taxon>
        <taxon>Pseudomonadati</taxon>
        <taxon>Pseudomonadota</taxon>
        <taxon>Alphaproteobacteria</taxon>
        <taxon>Hyphomicrobiales</taxon>
        <taxon>Nitrobacteraceae</taxon>
        <taxon>Rhodopseudomonas</taxon>
    </lineage>
</organism>
<protein>
    <submittedName>
        <fullName evidence="1">Uncharacterized protein</fullName>
    </submittedName>
</protein>